<evidence type="ECO:0000256" key="4">
    <source>
        <dbReference type="ARBA" id="ARBA00022801"/>
    </source>
</evidence>
<organism evidence="8 9">
    <name type="scientific">Corynebacterium incognita</name>
    <dbReference type="NCBI Taxonomy" id="2754725"/>
    <lineage>
        <taxon>Bacteria</taxon>
        <taxon>Bacillati</taxon>
        <taxon>Actinomycetota</taxon>
        <taxon>Actinomycetes</taxon>
        <taxon>Mycobacteriales</taxon>
        <taxon>Corynebacteriaceae</taxon>
        <taxon>Corynebacterium</taxon>
    </lineage>
</organism>
<evidence type="ECO:0000256" key="6">
    <source>
        <dbReference type="HAMAP-Rule" id="MF_00227"/>
    </source>
</evidence>
<dbReference type="PANTHER" id="PTHR33992">
    <property type="entry name" value="RIBONUCLEASE P PROTEIN COMPONENT"/>
    <property type="match status" value="1"/>
</dbReference>
<dbReference type="HAMAP" id="MF_00227">
    <property type="entry name" value="RNase_P"/>
    <property type="match status" value="1"/>
</dbReference>
<dbReference type="GO" id="GO:0004526">
    <property type="term" value="F:ribonuclease P activity"/>
    <property type="evidence" value="ECO:0007669"/>
    <property type="project" value="UniProtKB-UniRule"/>
</dbReference>
<dbReference type="RefSeq" id="WP_185175011.1">
    <property type="nucleotide sequence ID" value="NZ_CP059404.1"/>
</dbReference>
<protein>
    <recommendedName>
        <fullName evidence="6 7">Ribonuclease P protein component</fullName>
        <shortName evidence="6">RNase P protein</shortName>
        <shortName evidence="6">RNaseP protein</shortName>
        <ecNumber evidence="6 7">3.1.26.5</ecNumber>
    </recommendedName>
    <alternativeName>
        <fullName evidence="6">Protein C5</fullName>
    </alternativeName>
</protein>
<evidence type="ECO:0000313" key="9">
    <source>
        <dbReference type="Proteomes" id="UP000515743"/>
    </source>
</evidence>
<dbReference type="GO" id="GO:0042781">
    <property type="term" value="F:3'-tRNA processing endoribonuclease activity"/>
    <property type="evidence" value="ECO:0007669"/>
    <property type="project" value="TreeGrafter"/>
</dbReference>
<dbReference type="Pfam" id="PF00825">
    <property type="entry name" value="Ribonuclease_P"/>
    <property type="match status" value="1"/>
</dbReference>
<dbReference type="AlphaFoldDB" id="A0A7G7CM04"/>
<dbReference type="PANTHER" id="PTHR33992:SF1">
    <property type="entry name" value="RIBONUCLEASE P PROTEIN COMPONENT"/>
    <property type="match status" value="1"/>
</dbReference>
<evidence type="ECO:0000256" key="7">
    <source>
        <dbReference type="NCBIfam" id="TIGR00188"/>
    </source>
</evidence>
<comment type="function">
    <text evidence="6">RNaseP catalyzes the removal of the 5'-leader sequence from pre-tRNA to produce the mature 5'-terminus. It can also cleave other RNA substrates such as 4.5S RNA. The protein component plays an auxiliary but essential role in vivo by binding to the 5'-leader sequence and broadening the substrate specificity of the ribozyme.</text>
</comment>
<dbReference type="GO" id="GO:0001682">
    <property type="term" value="P:tRNA 5'-leader removal"/>
    <property type="evidence" value="ECO:0007669"/>
    <property type="project" value="UniProtKB-UniRule"/>
</dbReference>
<dbReference type="Proteomes" id="UP000515743">
    <property type="component" value="Chromosome"/>
</dbReference>
<evidence type="ECO:0000256" key="2">
    <source>
        <dbReference type="ARBA" id="ARBA00022722"/>
    </source>
</evidence>
<dbReference type="EMBL" id="CP059404">
    <property type="protein sequence ID" value="QNE88620.1"/>
    <property type="molecule type" value="Genomic_DNA"/>
</dbReference>
<gene>
    <name evidence="6 8" type="primary">rnpA</name>
    <name evidence="8" type="ORF">H0194_05720</name>
</gene>
<evidence type="ECO:0000256" key="1">
    <source>
        <dbReference type="ARBA" id="ARBA00022694"/>
    </source>
</evidence>
<reference evidence="8 9" key="1">
    <citation type="submission" date="2020-07" db="EMBL/GenBank/DDBJ databases">
        <title>Complete genome and description of Corynebacterium incognita strain Marseille-Q3630 sp. nov.</title>
        <authorList>
            <person name="Boxberger M."/>
        </authorList>
    </citation>
    <scope>NUCLEOTIDE SEQUENCE [LARGE SCALE GENOMIC DNA]</scope>
    <source>
        <strain evidence="8 9">Marseille-Q3630</strain>
    </source>
</reference>
<sequence>MLAHQHKLSSPAEFSRVMKGGTKAGSRTVVVHVSHNPAVDASGPRCGLIVSKAVGNAVIRHRTSRRLRHVFMSLTPGYPPTLDVVIRALGPAGSASSEELRRDVEKALSKAVKKS</sequence>
<comment type="subunit">
    <text evidence="6">Consists of a catalytic RNA component (M1 or rnpB) and a protein subunit.</text>
</comment>
<dbReference type="GO" id="GO:0030677">
    <property type="term" value="C:ribonuclease P complex"/>
    <property type="evidence" value="ECO:0007669"/>
    <property type="project" value="TreeGrafter"/>
</dbReference>
<keyword evidence="3 6" id="KW-0255">Endonuclease</keyword>
<dbReference type="Gene3D" id="3.30.230.10">
    <property type="match status" value="1"/>
</dbReference>
<dbReference type="NCBIfam" id="TIGR00188">
    <property type="entry name" value="rnpA"/>
    <property type="match status" value="1"/>
</dbReference>
<dbReference type="KEGG" id="cik:H0194_05720"/>
<evidence type="ECO:0000256" key="5">
    <source>
        <dbReference type="ARBA" id="ARBA00022884"/>
    </source>
</evidence>
<keyword evidence="1 6" id="KW-0819">tRNA processing</keyword>
<dbReference type="GO" id="GO:0000049">
    <property type="term" value="F:tRNA binding"/>
    <property type="evidence" value="ECO:0007669"/>
    <property type="project" value="UniProtKB-UniRule"/>
</dbReference>
<name>A0A7G7CM04_9CORY</name>
<accession>A0A7G7CM04</accession>
<keyword evidence="2 6" id="KW-0540">Nuclease</keyword>
<dbReference type="SUPFAM" id="SSF54211">
    <property type="entry name" value="Ribosomal protein S5 domain 2-like"/>
    <property type="match status" value="1"/>
</dbReference>
<evidence type="ECO:0000313" key="8">
    <source>
        <dbReference type="EMBL" id="QNE88620.1"/>
    </source>
</evidence>
<dbReference type="EC" id="3.1.26.5" evidence="6 7"/>
<keyword evidence="5 6" id="KW-0694">RNA-binding</keyword>
<keyword evidence="9" id="KW-1185">Reference proteome</keyword>
<comment type="catalytic activity">
    <reaction evidence="6">
        <text>Endonucleolytic cleavage of RNA, removing 5'-extranucleotides from tRNA precursor.</text>
        <dbReference type="EC" id="3.1.26.5"/>
    </reaction>
</comment>
<proteinExistence type="inferred from homology"/>
<evidence type="ECO:0000256" key="3">
    <source>
        <dbReference type="ARBA" id="ARBA00022759"/>
    </source>
</evidence>
<keyword evidence="4 6" id="KW-0378">Hydrolase</keyword>
<comment type="similarity">
    <text evidence="6">Belongs to the RnpA family.</text>
</comment>
<dbReference type="InterPro" id="IPR000100">
    <property type="entry name" value="RNase_P"/>
</dbReference>
<dbReference type="InterPro" id="IPR020568">
    <property type="entry name" value="Ribosomal_Su5_D2-typ_SF"/>
</dbReference>
<dbReference type="InterPro" id="IPR014721">
    <property type="entry name" value="Ribsml_uS5_D2-typ_fold_subgr"/>
</dbReference>